<dbReference type="GO" id="GO:0005886">
    <property type="term" value="C:plasma membrane"/>
    <property type="evidence" value="ECO:0007669"/>
    <property type="project" value="UniProtKB-SubCell"/>
</dbReference>
<comment type="function">
    <text evidence="1 10">Controls the rotational direction of flagella during chemotaxis.</text>
</comment>
<dbReference type="KEGG" id="woc:BA177_07375"/>
<organism evidence="11 12">
    <name type="scientific">Woeseia oceani</name>
    <dbReference type="NCBI Taxonomy" id="1548547"/>
    <lineage>
        <taxon>Bacteria</taxon>
        <taxon>Pseudomonadati</taxon>
        <taxon>Pseudomonadota</taxon>
        <taxon>Gammaproteobacteria</taxon>
        <taxon>Woeseiales</taxon>
        <taxon>Woeseiaceae</taxon>
        <taxon>Woeseia</taxon>
    </lineage>
</organism>
<reference evidence="11 12" key="1">
    <citation type="submission" date="2016-06" db="EMBL/GenBank/DDBJ databases">
        <title>Complete genome sequence of a deep-branching marine Gamma Proteobacterium Woeseia oceani type strain XK5.</title>
        <authorList>
            <person name="Mu D."/>
            <person name="Du Z."/>
        </authorList>
    </citation>
    <scope>NUCLEOTIDE SEQUENCE [LARGE SCALE GENOMIC DNA]</scope>
    <source>
        <strain evidence="11 12">XK5</strain>
    </source>
</reference>
<comment type="similarity">
    <text evidence="3 10">Belongs to the FliL family.</text>
</comment>
<dbReference type="OrthoDB" id="5616092at2"/>
<evidence type="ECO:0000256" key="7">
    <source>
        <dbReference type="ARBA" id="ARBA00022779"/>
    </source>
</evidence>
<dbReference type="PANTHER" id="PTHR35091">
    <property type="entry name" value="FLAGELLAR PROTEIN FLIL"/>
    <property type="match status" value="1"/>
</dbReference>
<protein>
    <recommendedName>
        <fullName evidence="10">Flagellar protein FliL</fullName>
    </recommendedName>
</protein>
<keyword evidence="10" id="KW-0997">Cell inner membrane</keyword>
<keyword evidence="6" id="KW-0812">Transmembrane</keyword>
<evidence type="ECO:0000256" key="10">
    <source>
        <dbReference type="RuleBase" id="RU364125"/>
    </source>
</evidence>
<dbReference type="Pfam" id="PF03748">
    <property type="entry name" value="FliL"/>
    <property type="match status" value="1"/>
</dbReference>
<sequence length="182" mass="19162">MADTDTATVDGQPEADAAPASGGLIKKLMIGGGAVALLAAGLFAGPVVQNMLAPAADEPLAEEAAEAVARPANAGGPELYTGLHPAMVVNFRDAVGDQHFMQIEMEVMARDQDVIDAVKDHTPLIRNNLILLYGGVSYEHITTRAGKEQMLADGLKEIQDVLTARIGKPNVEALYFTSLIIQ</sequence>
<name>A0A193LEW7_9GAMM</name>
<evidence type="ECO:0000313" key="11">
    <source>
        <dbReference type="EMBL" id="ANO51052.1"/>
    </source>
</evidence>
<keyword evidence="5 10" id="KW-0145">Chemotaxis</keyword>
<keyword evidence="8" id="KW-1133">Transmembrane helix</keyword>
<dbReference type="InterPro" id="IPR005503">
    <property type="entry name" value="FliL"/>
</dbReference>
<dbReference type="STRING" id="1548547.BA177_07375"/>
<dbReference type="GO" id="GO:0009425">
    <property type="term" value="C:bacterial-type flagellum basal body"/>
    <property type="evidence" value="ECO:0007669"/>
    <property type="project" value="InterPro"/>
</dbReference>
<accession>A0A193LEW7</accession>
<evidence type="ECO:0000256" key="3">
    <source>
        <dbReference type="ARBA" id="ARBA00008281"/>
    </source>
</evidence>
<dbReference type="EMBL" id="CP016268">
    <property type="protein sequence ID" value="ANO51052.1"/>
    <property type="molecule type" value="Genomic_DNA"/>
</dbReference>
<gene>
    <name evidence="11" type="ORF">BA177_07375</name>
</gene>
<evidence type="ECO:0000256" key="5">
    <source>
        <dbReference type="ARBA" id="ARBA00022500"/>
    </source>
</evidence>
<evidence type="ECO:0000256" key="6">
    <source>
        <dbReference type="ARBA" id="ARBA00022692"/>
    </source>
</evidence>
<evidence type="ECO:0000313" key="12">
    <source>
        <dbReference type="Proteomes" id="UP000092695"/>
    </source>
</evidence>
<dbReference type="AlphaFoldDB" id="A0A193LEW7"/>
<evidence type="ECO:0000256" key="4">
    <source>
        <dbReference type="ARBA" id="ARBA00022475"/>
    </source>
</evidence>
<evidence type="ECO:0000256" key="1">
    <source>
        <dbReference type="ARBA" id="ARBA00002254"/>
    </source>
</evidence>
<keyword evidence="7 10" id="KW-0283">Flagellar rotation</keyword>
<comment type="subcellular location">
    <subcellularLocation>
        <location evidence="10">Cell inner membrane</location>
    </subcellularLocation>
    <subcellularLocation>
        <location evidence="2">Cell membrane</location>
        <topology evidence="2">Single-pass membrane protein</topology>
    </subcellularLocation>
</comment>
<keyword evidence="12" id="KW-1185">Reference proteome</keyword>
<dbReference type="GO" id="GO:0006935">
    <property type="term" value="P:chemotaxis"/>
    <property type="evidence" value="ECO:0007669"/>
    <property type="project" value="UniProtKB-KW"/>
</dbReference>
<dbReference type="RefSeq" id="WP_068614893.1">
    <property type="nucleotide sequence ID" value="NZ_CP016268.1"/>
</dbReference>
<keyword evidence="9 10" id="KW-0472">Membrane</keyword>
<keyword evidence="4" id="KW-1003">Cell membrane</keyword>
<dbReference type="PANTHER" id="PTHR35091:SF2">
    <property type="entry name" value="FLAGELLAR PROTEIN FLIL"/>
    <property type="match status" value="1"/>
</dbReference>
<dbReference type="Proteomes" id="UP000092695">
    <property type="component" value="Chromosome"/>
</dbReference>
<evidence type="ECO:0000256" key="2">
    <source>
        <dbReference type="ARBA" id="ARBA00004162"/>
    </source>
</evidence>
<dbReference type="GO" id="GO:0071978">
    <property type="term" value="P:bacterial-type flagellum-dependent swarming motility"/>
    <property type="evidence" value="ECO:0007669"/>
    <property type="project" value="TreeGrafter"/>
</dbReference>
<evidence type="ECO:0000256" key="9">
    <source>
        <dbReference type="ARBA" id="ARBA00023136"/>
    </source>
</evidence>
<evidence type="ECO:0000256" key="8">
    <source>
        <dbReference type="ARBA" id="ARBA00022989"/>
    </source>
</evidence>
<proteinExistence type="inferred from homology"/>